<dbReference type="AlphaFoldDB" id="A0A7W4VWJ5"/>
<proteinExistence type="predicted"/>
<dbReference type="Proteomes" id="UP000589626">
    <property type="component" value="Unassembled WGS sequence"/>
</dbReference>
<dbReference type="Gene3D" id="3.10.129.10">
    <property type="entry name" value="Hotdog Thioesterase"/>
    <property type="match status" value="1"/>
</dbReference>
<protein>
    <recommendedName>
        <fullName evidence="3">Thioesterase family protein</fullName>
    </recommendedName>
</protein>
<reference evidence="1 2" key="1">
    <citation type="submission" date="2020-08" db="EMBL/GenBank/DDBJ databases">
        <title>Sequencing the genomes of 1000 actinobacteria strains.</title>
        <authorList>
            <person name="Klenk H.-P."/>
        </authorList>
    </citation>
    <scope>NUCLEOTIDE SEQUENCE [LARGE SCALE GENOMIC DNA]</scope>
    <source>
        <strain evidence="1 2">DSM 105498</strain>
    </source>
</reference>
<evidence type="ECO:0000313" key="2">
    <source>
        <dbReference type="Proteomes" id="UP000589626"/>
    </source>
</evidence>
<keyword evidence="2" id="KW-1185">Reference proteome</keyword>
<gene>
    <name evidence="1" type="ORF">FHU40_002848</name>
</gene>
<evidence type="ECO:0008006" key="3">
    <source>
        <dbReference type="Google" id="ProtNLM"/>
    </source>
</evidence>
<accession>A0A7W4VWJ5</accession>
<sequence>MSDPLLTVPRRFCGPPSSGNGGWSAGALAAHVDAPVVAVSLFAPPPLDTPMPIRVEDDARVASHGDAPVLRAEPAAGDLTVVTWVPPAEARAAEASYAGLTSHPFPTCFSCGTARDDGLRIFPGRVADQEGCARVAATWTPDASVADVLPATTWAALDCVGGWAGDLEERLMVLARMTARVERLPEVGAEHVVVGLGRLTSGRKTFTASALYDADGDLLGSAEHLWIAVDPAAFG</sequence>
<organism evidence="1 2">
    <name type="scientific">Nocardioides soli</name>
    <dbReference type="NCBI Taxonomy" id="1036020"/>
    <lineage>
        <taxon>Bacteria</taxon>
        <taxon>Bacillati</taxon>
        <taxon>Actinomycetota</taxon>
        <taxon>Actinomycetes</taxon>
        <taxon>Propionibacteriales</taxon>
        <taxon>Nocardioidaceae</taxon>
        <taxon>Nocardioides</taxon>
    </lineage>
</organism>
<comment type="caution">
    <text evidence="1">The sequence shown here is derived from an EMBL/GenBank/DDBJ whole genome shotgun (WGS) entry which is preliminary data.</text>
</comment>
<evidence type="ECO:0000313" key="1">
    <source>
        <dbReference type="EMBL" id="MBB3043030.1"/>
    </source>
</evidence>
<dbReference type="SUPFAM" id="SSF54637">
    <property type="entry name" value="Thioesterase/thiol ester dehydrase-isomerase"/>
    <property type="match status" value="1"/>
</dbReference>
<dbReference type="EMBL" id="JACHWR010000002">
    <property type="protein sequence ID" value="MBB3043030.1"/>
    <property type="molecule type" value="Genomic_DNA"/>
</dbReference>
<dbReference type="InterPro" id="IPR029069">
    <property type="entry name" value="HotDog_dom_sf"/>
</dbReference>
<dbReference type="RefSeq" id="WP_221199836.1">
    <property type="nucleotide sequence ID" value="NZ_JACHWR010000002.1"/>
</dbReference>
<name>A0A7W4VWJ5_9ACTN</name>